<dbReference type="AlphaFoldDB" id="U9TE03"/>
<proteinExistence type="predicted"/>
<protein>
    <submittedName>
        <fullName evidence="2">Uncharacterized protein</fullName>
    </submittedName>
</protein>
<reference evidence="2" key="1">
    <citation type="submission" date="2013-07" db="EMBL/GenBank/DDBJ databases">
        <title>The genome of an arbuscular mycorrhizal fungus provides insights into the evolution of the oldest plant symbiosis.</title>
        <authorList>
            <consortium name="DOE Joint Genome Institute"/>
            <person name="Tisserant E."/>
            <person name="Malbreil M."/>
            <person name="Kuo A."/>
            <person name="Kohler A."/>
            <person name="Symeonidi A."/>
            <person name="Balestrini R."/>
            <person name="Charron P."/>
            <person name="Duensing N."/>
            <person name="Frei-dit-Frey N."/>
            <person name="Gianinazzi-Pearson V."/>
            <person name="Gilbert B."/>
            <person name="Handa Y."/>
            <person name="Hijri M."/>
            <person name="Kaul R."/>
            <person name="Kawaguchi M."/>
            <person name="Krajinski F."/>
            <person name="Lammers P."/>
            <person name="Lapierre D."/>
            <person name="Masclaux F.G."/>
            <person name="Murat C."/>
            <person name="Morin E."/>
            <person name="Ndikumana S."/>
            <person name="Pagni M."/>
            <person name="Petitpierre D."/>
            <person name="Requena N."/>
            <person name="Rosikiewicz P."/>
            <person name="Riley R."/>
            <person name="Saito K."/>
            <person name="San Clemente H."/>
            <person name="Shapiro H."/>
            <person name="van Tuinen D."/>
            <person name="Becard G."/>
            <person name="Bonfante P."/>
            <person name="Paszkowski U."/>
            <person name="Shachar-Hill Y."/>
            <person name="Young J.P."/>
            <person name="Sanders I.R."/>
            <person name="Henrissat B."/>
            <person name="Rensing S.A."/>
            <person name="Grigoriev I.V."/>
            <person name="Corradi N."/>
            <person name="Roux C."/>
            <person name="Martin F."/>
        </authorList>
    </citation>
    <scope>NUCLEOTIDE SEQUENCE</scope>
    <source>
        <strain evidence="2">DAOM 197198</strain>
    </source>
</reference>
<name>U9TE03_RHIID</name>
<organism evidence="2">
    <name type="scientific">Rhizophagus irregularis (strain DAOM 181602 / DAOM 197198 / MUCL 43194)</name>
    <name type="common">Arbuscular mycorrhizal fungus</name>
    <name type="synonym">Glomus intraradices</name>
    <dbReference type="NCBI Taxonomy" id="747089"/>
    <lineage>
        <taxon>Eukaryota</taxon>
        <taxon>Fungi</taxon>
        <taxon>Fungi incertae sedis</taxon>
        <taxon>Mucoromycota</taxon>
        <taxon>Glomeromycotina</taxon>
        <taxon>Glomeromycetes</taxon>
        <taxon>Glomerales</taxon>
        <taxon>Glomeraceae</taxon>
        <taxon>Rhizophagus</taxon>
    </lineage>
</organism>
<gene>
    <name evidence="2" type="ORF">GLOINDRAFT_7373</name>
</gene>
<dbReference type="EMBL" id="KI296345">
    <property type="protein sequence ID" value="ESA01576.1"/>
    <property type="molecule type" value="Genomic_DNA"/>
</dbReference>
<evidence type="ECO:0000313" key="2">
    <source>
        <dbReference type="EMBL" id="ESA01576.1"/>
    </source>
</evidence>
<dbReference type="HOGENOM" id="CLU_2442045_0_0_1"/>
<accession>U9TE03</accession>
<feature type="region of interest" description="Disordered" evidence="1">
    <location>
        <begin position="1"/>
        <end position="21"/>
    </location>
</feature>
<evidence type="ECO:0000256" key="1">
    <source>
        <dbReference type="SAM" id="MobiDB-lite"/>
    </source>
</evidence>
<sequence length="95" mass="11199">MVKDEKEKLQREKDQPKLDRKTKLASELDTVKKYYDNPDNPDEIIYSETSDNTHAIEHRPHKRSTLINANLNIHKQALPSKRIRYSTDDVEKINP</sequence>